<keyword evidence="1" id="KW-0732">Signal</keyword>
<sequence>MAGLLLSLAAPLAFSLVPGVEHGWNTSVGTAAERTAAASHFNVRVDASPSLWLHNVMTPFIGQTLHMTGIDILERTAFNTAIEAFVKFGRVLWTIEPGSPGVCGPWVEHVNGVYTGTAQTAGFVNSTAWIENDHKSIFGKAIADDWGLVHVLSASDDGVRMWYSSYKKGIFVMRWTTAVFEHRK</sequence>
<protein>
    <recommendedName>
        <fullName evidence="4">Phospholipase B-like</fullName>
    </recommendedName>
</protein>
<evidence type="ECO:0008006" key="4">
    <source>
        <dbReference type="Google" id="ProtNLM"/>
    </source>
</evidence>
<evidence type="ECO:0000256" key="1">
    <source>
        <dbReference type="SAM" id="SignalP"/>
    </source>
</evidence>
<keyword evidence="3" id="KW-1185">Reference proteome</keyword>
<feature type="signal peptide" evidence="1">
    <location>
        <begin position="1"/>
        <end position="15"/>
    </location>
</feature>
<comment type="caution">
    <text evidence="2">The sequence shown here is derived from an EMBL/GenBank/DDBJ whole genome shotgun (WGS) entry which is preliminary data.</text>
</comment>
<feature type="chain" id="PRO_5044274097" description="Phospholipase B-like" evidence="1">
    <location>
        <begin position="16"/>
        <end position="184"/>
    </location>
</feature>
<dbReference type="EMBL" id="JBGBPQ010000021">
    <property type="protein sequence ID" value="KAL1503619.1"/>
    <property type="molecule type" value="Genomic_DNA"/>
</dbReference>
<name>A0AB34IQB6_PRYPA</name>
<accession>A0AB34IQB6</accession>
<organism evidence="2 3">
    <name type="scientific">Prymnesium parvum</name>
    <name type="common">Toxic golden alga</name>
    <dbReference type="NCBI Taxonomy" id="97485"/>
    <lineage>
        <taxon>Eukaryota</taxon>
        <taxon>Haptista</taxon>
        <taxon>Haptophyta</taxon>
        <taxon>Prymnesiophyceae</taxon>
        <taxon>Prymnesiales</taxon>
        <taxon>Prymnesiaceae</taxon>
        <taxon>Prymnesium</taxon>
    </lineage>
</organism>
<dbReference type="AlphaFoldDB" id="A0AB34IQB6"/>
<gene>
    <name evidence="2" type="ORF">AB1Y20_012096</name>
</gene>
<evidence type="ECO:0000313" key="2">
    <source>
        <dbReference type="EMBL" id="KAL1503619.1"/>
    </source>
</evidence>
<reference evidence="2 3" key="1">
    <citation type="journal article" date="2024" name="Science">
        <title>Giant polyketide synthase enzymes in the biosynthesis of giant marine polyether toxins.</title>
        <authorList>
            <person name="Fallon T.R."/>
            <person name="Shende V.V."/>
            <person name="Wierzbicki I.H."/>
            <person name="Pendleton A.L."/>
            <person name="Watervoot N.F."/>
            <person name="Auber R.P."/>
            <person name="Gonzalez D.J."/>
            <person name="Wisecaver J.H."/>
            <person name="Moore B.S."/>
        </authorList>
    </citation>
    <scope>NUCLEOTIDE SEQUENCE [LARGE SCALE GENOMIC DNA]</scope>
    <source>
        <strain evidence="2 3">12B1</strain>
    </source>
</reference>
<evidence type="ECO:0000313" key="3">
    <source>
        <dbReference type="Proteomes" id="UP001515480"/>
    </source>
</evidence>
<proteinExistence type="predicted"/>
<dbReference type="Proteomes" id="UP001515480">
    <property type="component" value="Unassembled WGS sequence"/>
</dbReference>